<comment type="similarity">
    <text evidence="3">In the N-terminal section; belongs to the phytochrome family.</text>
</comment>
<dbReference type="InterPro" id="IPR011006">
    <property type="entry name" value="CheY-like_superfamily"/>
</dbReference>
<evidence type="ECO:0000256" key="13">
    <source>
        <dbReference type="ARBA" id="ARBA00074306"/>
    </source>
</evidence>
<reference evidence="18" key="2">
    <citation type="journal article" date="2022" name="Microbiol. Resour. Announc.">
        <title>Metagenome Sequencing to Explore Phylogenomics of Terrestrial Cyanobacteria.</title>
        <authorList>
            <person name="Ward R.D."/>
            <person name="Stajich J.E."/>
            <person name="Johansen J.R."/>
            <person name="Huntemann M."/>
            <person name="Clum A."/>
            <person name="Foster B."/>
            <person name="Foster B."/>
            <person name="Roux S."/>
            <person name="Palaniappan K."/>
            <person name="Varghese N."/>
            <person name="Mukherjee S."/>
            <person name="Reddy T.B.K."/>
            <person name="Daum C."/>
            <person name="Copeland A."/>
            <person name="Chen I.A."/>
            <person name="Ivanova N.N."/>
            <person name="Kyrpides N.C."/>
            <person name="Shapiro N."/>
            <person name="Eloe-Fadrosh E.A."/>
            <person name="Pietrasiak N."/>
        </authorList>
    </citation>
    <scope>NUCLEOTIDE SEQUENCE</scope>
    <source>
        <strain evidence="18">UHER 2000/2452</strain>
    </source>
</reference>
<evidence type="ECO:0000256" key="9">
    <source>
        <dbReference type="ARBA" id="ARBA00022840"/>
    </source>
</evidence>
<keyword evidence="11" id="KW-0472">Membrane</keyword>
<dbReference type="Pfam" id="PF00072">
    <property type="entry name" value="Response_reg"/>
    <property type="match status" value="2"/>
</dbReference>
<dbReference type="SUPFAM" id="SSF52172">
    <property type="entry name" value="CheY-like"/>
    <property type="match status" value="2"/>
</dbReference>
<evidence type="ECO:0000313" key="19">
    <source>
        <dbReference type="Proteomes" id="UP000757435"/>
    </source>
</evidence>
<keyword evidence="6" id="KW-0808">Transferase</keyword>
<dbReference type="Pfam" id="PF02518">
    <property type="entry name" value="HATPase_c"/>
    <property type="match status" value="1"/>
</dbReference>
<feature type="coiled-coil region" evidence="15">
    <location>
        <begin position="130"/>
        <end position="168"/>
    </location>
</feature>
<evidence type="ECO:0000259" key="16">
    <source>
        <dbReference type="PROSITE" id="PS50109"/>
    </source>
</evidence>
<dbReference type="EC" id="2.7.13.3" evidence="4"/>
<dbReference type="SMART" id="SM00387">
    <property type="entry name" value="HATPase_c"/>
    <property type="match status" value="1"/>
</dbReference>
<keyword evidence="5 14" id="KW-0597">Phosphoprotein</keyword>
<dbReference type="PRINTS" id="PR00344">
    <property type="entry name" value="BCTRLSENSOR"/>
</dbReference>
<dbReference type="SMART" id="SM00448">
    <property type="entry name" value="REC"/>
    <property type="match status" value="2"/>
</dbReference>
<dbReference type="InterPro" id="IPR003661">
    <property type="entry name" value="HisK_dim/P_dom"/>
</dbReference>
<evidence type="ECO:0000256" key="5">
    <source>
        <dbReference type="ARBA" id="ARBA00022553"/>
    </source>
</evidence>
<evidence type="ECO:0000256" key="3">
    <source>
        <dbReference type="ARBA" id="ARBA00006402"/>
    </source>
</evidence>
<dbReference type="Gene3D" id="3.30.565.10">
    <property type="entry name" value="Histidine kinase-like ATPase, C-terminal domain"/>
    <property type="match status" value="1"/>
</dbReference>
<reference evidence="18" key="1">
    <citation type="submission" date="2021-05" db="EMBL/GenBank/DDBJ databases">
        <authorList>
            <person name="Pietrasiak N."/>
            <person name="Ward R."/>
            <person name="Stajich J.E."/>
            <person name="Kurbessoian T."/>
        </authorList>
    </citation>
    <scope>NUCLEOTIDE SEQUENCE</scope>
    <source>
        <strain evidence="18">UHER 2000/2452</strain>
    </source>
</reference>
<comment type="catalytic activity">
    <reaction evidence="1">
        <text>ATP + protein L-histidine = ADP + protein N-phospho-L-histidine.</text>
        <dbReference type="EC" id="2.7.13.3"/>
    </reaction>
</comment>
<evidence type="ECO:0000256" key="10">
    <source>
        <dbReference type="ARBA" id="ARBA00023012"/>
    </source>
</evidence>
<dbReference type="InterPro" id="IPR001789">
    <property type="entry name" value="Sig_transdc_resp-reg_receiver"/>
</dbReference>
<proteinExistence type="inferred from homology"/>
<dbReference type="Gene3D" id="3.40.50.2300">
    <property type="match status" value="2"/>
</dbReference>
<evidence type="ECO:0000256" key="15">
    <source>
        <dbReference type="SAM" id="Coils"/>
    </source>
</evidence>
<evidence type="ECO:0000256" key="1">
    <source>
        <dbReference type="ARBA" id="ARBA00000085"/>
    </source>
</evidence>
<dbReference type="GO" id="GO:0000155">
    <property type="term" value="F:phosphorelay sensor kinase activity"/>
    <property type="evidence" value="ECO:0007669"/>
    <property type="project" value="InterPro"/>
</dbReference>
<keyword evidence="15" id="KW-0175">Coiled coil</keyword>
<evidence type="ECO:0000256" key="14">
    <source>
        <dbReference type="PROSITE-ProRule" id="PRU00169"/>
    </source>
</evidence>
<evidence type="ECO:0000256" key="6">
    <source>
        <dbReference type="ARBA" id="ARBA00022679"/>
    </source>
</evidence>
<feature type="modified residue" description="4-aspartylphosphate" evidence="14">
    <location>
        <position position="495"/>
    </location>
</feature>
<dbReference type="GO" id="GO:0005524">
    <property type="term" value="F:ATP binding"/>
    <property type="evidence" value="ECO:0007669"/>
    <property type="project" value="UniProtKB-KW"/>
</dbReference>
<dbReference type="PANTHER" id="PTHR45339:SF1">
    <property type="entry name" value="HYBRID SIGNAL TRANSDUCTION HISTIDINE KINASE J"/>
    <property type="match status" value="1"/>
</dbReference>
<keyword evidence="8" id="KW-0418">Kinase</keyword>
<protein>
    <recommendedName>
        <fullName evidence="13">Circadian input-output histidine kinase CikA</fullName>
        <ecNumber evidence="4">2.7.13.3</ecNumber>
    </recommendedName>
</protein>
<keyword evidence="12" id="KW-0131">Cell cycle</keyword>
<dbReference type="Pfam" id="PF00512">
    <property type="entry name" value="HisKA"/>
    <property type="match status" value="1"/>
</dbReference>
<dbReference type="AlphaFoldDB" id="A0A951URD5"/>
<dbReference type="SUPFAM" id="SSF55874">
    <property type="entry name" value="ATPase domain of HSP90 chaperone/DNA topoisomerase II/histidine kinase"/>
    <property type="match status" value="1"/>
</dbReference>
<dbReference type="EMBL" id="JAHHHD010000037">
    <property type="protein sequence ID" value="MBW4661478.1"/>
    <property type="molecule type" value="Genomic_DNA"/>
</dbReference>
<dbReference type="InterPro" id="IPR036097">
    <property type="entry name" value="HisK_dim/P_sf"/>
</dbReference>
<evidence type="ECO:0000259" key="17">
    <source>
        <dbReference type="PROSITE" id="PS50110"/>
    </source>
</evidence>
<dbReference type="CDD" id="cd00082">
    <property type="entry name" value="HisKA"/>
    <property type="match status" value="1"/>
</dbReference>
<dbReference type="SMART" id="SM00388">
    <property type="entry name" value="HisKA"/>
    <property type="match status" value="1"/>
</dbReference>
<sequence length="653" mass="72958">MPQFAILCIDDENIVLESLKEQLKRPFGKNYYIEVAQSSEDALDILEELQLEEVEVALIISDQIMPGMKGDELLIQVHSRFPQILKVLLTGQASAEAVGNAVNHANLYRYIAKPWDEADLILTVTEALRRHRQDQQLAQQNQQLQQINHELEQLNSSLEQKVSDRTAELVTAKDAAEVANRAKSAFLANMSHELRTPLNGILGYTQILLRDRTLTTKQKAGIQVIQQSGSHLLTLINDILDIAKIEAEKLELVTQDFYLPACLESAIDLCHIKAEQKDVALVYQAEGLPQIVHGDDKRLRQVLLNLLSNAIKFTQQGTVTLKVTSRRQEAGAGRQEAGAGSREPAYLVCFQIEDTGAGIASDDLEDIFLPFERVGDRHQHIEGTGLGLTITRKLVELMGGALQVKSQLGKGSQFWFELALPGAIGTLLPSLHSLATIQGYEGARRKILVADDRPDNRAVIIDLLQPLGFHLIEVNNGQEGLACALQQCPDAIIADLVMPGMDGFELTRQLRQIPEFREIPIIASSASVFEFNRKASQDAGFSDFLPKPIQIEDLLKILQHYLSLEWICENEPDSPPPLYLTKELIMPPRSELEILYEAAQIGHIERVIQEAERLETLDLCYEAFADRVKQFAEQFDDVAIVKLIETQTDRVPD</sequence>
<evidence type="ECO:0000313" key="18">
    <source>
        <dbReference type="EMBL" id="MBW4661478.1"/>
    </source>
</evidence>
<dbReference type="PROSITE" id="PS50109">
    <property type="entry name" value="HIS_KIN"/>
    <property type="match status" value="1"/>
</dbReference>
<dbReference type="InterPro" id="IPR005467">
    <property type="entry name" value="His_kinase_dom"/>
</dbReference>
<evidence type="ECO:0000256" key="11">
    <source>
        <dbReference type="ARBA" id="ARBA00023136"/>
    </source>
</evidence>
<dbReference type="SUPFAM" id="SSF47384">
    <property type="entry name" value="Homodimeric domain of signal transducing histidine kinase"/>
    <property type="match status" value="1"/>
</dbReference>
<keyword evidence="10" id="KW-0902">Two-component regulatory system</keyword>
<feature type="modified residue" description="4-aspartylphosphate" evidence="14">
    <location>
        <position position="62"/>
    </location>
</feature>
<evidence type="ECO:0000256" key="7">
    <source>
        <dbReference type="ARBA" id="ARBA00022741"/>
    </source>
</evidence>
<keyword evidence="7" id="KW-0547">Nucleotide-binding</keyword>
<dbReference type="Gene3D" id="1.10.287.130">
    <property type="match status" value="1"/>
</dbReference>
<dbReference type="CDD" id="cd16922">
    <property type="entry name" value="HATPase_EvgS-ArcB-TorS-like"/>
    <property type="match status" value="1"/>
</dbReference>
<name>A0A951URD5_9CYAN</name>
<evidence type="ECO:0000256" key="4">
    <source>
        <dbReference type="ARBA" id="ARBA00012438"/>
    </source>
</evidence>
<dbReference type="GO" id="GO:0016020">
    <property type="term" value="C:membrane"/>
    <property type="evidence" value="ECO:0007669"/>
    <property type="project" value="UniProtKB-SubCell"/>
</dbReference>
<dbReference type="Proteomes" id="UP000757435">
    <property type="component" value="Unassembled WGS sequence"/>
</dbReference>
<organism evidence="18 19">
    <name type="scientific">Drouetiella hepatica Uher 2000/2452</name>
    <dbReference type="NCBI Taxonomy" id="904376"/>
    <lineage>
        <taxon>Bacteria</taxon>
        <taxon>Bacillati</taxon>
        <taxon>Cyanobacteriota</taxon>
        <taxon>Cyanophyceae</taxon>
        <taxon>Oculatellales</taxon>
        <taxon>Oculatellaceae</taxon>
        <taxon>Drouetiella</taxon>
    </lineage>
</organism>
<accession>A0A951URD5</accession>
<dbReference type="FunFam" id="1.10.287.130:FF:000038">
    <property type="entry name" value="Sensory transduction histidine kinase"/>
    <property type="match status" value="1"/>
</dbReference>
<feature type="domain" description="Histidine kinase" evidence="16">
    <location>
        <begin position="189"/>
        <end position="422"/>
    </location>
</feature>
<evidence type="ECO:0000256" key="8">
    <source>
        <dbReference type="ARBA" id="ARBA00022777"/>
    </source>
</evidence>
<dbReference type="PANTHER" id="PTHR45339">
    <property type="entry name" value="HYBRID SIGNAL TRANSDUCTION HISTIDINE KINASE J"/>
    <property type="match status" value="1"/>
</dbReference>
<dbReference type="PROSITE" id="PS50110">
    <property type="entry name" value="RESPONSE_REGULATORY"/>
    <property type="match status" value="2"/>
</dbReference>
<feature type="domain" description="Response regulatory" evidence="17">
    <location>
        <begin position="446"/>
        <end position="562"/>
    </location>
</feature>
<evidence type="ECO:0000256" key="12">
    <source>
        <dbReference type="ARBA" id="ARBA00023306"/>
    </source>
</evidence>
<keyword evidence="9" id="KW-0067">ATP-binding</keyword>
<evidence type="ECO:0000256" key="2">
    <source>
        <dbReference type="ARBA" id="ARBA00004370"/>
    </source>
</evidence>
<dbReference type="InterPro" id="IPR004358">
    <property type="entry name" value="Sig_transdc_His_kin-like_C"/>
</dbReference>
<comment type="caution">
    <text evidence="18">The sequence shown here is derived from an EMBL/GenBank/DDBJ whole genome shotgun (WGS) entry which is preliminary data.</text>
</comment>
<feature type="domain" description="Response regulatory" evidence="17">
    <location>
        <begin position="5"/>
        <end position="128"/>
    </location>
</feature>
<dbReference type="InterPro" id="IPR036890">
    <property type="entry name" value="HATPase_C_sf"/>
</dbReference>
<gene>
    <name evidence="18" type="ORF">KME15_22630</name>
</gene>
<dbReference type="FunFam" id="3.30.565.10:FF:000010">
    <property type="entry name" value="Sensor histidine kinase RcsC"/>
    <property type="match status" value="1"/>
</dbReference>
<dbReference type="CDD" id="cd17546">
    <property type="entry name" value="REC_hyHK_CKI1_RcsC-like"/>
    <property type="match status" value="1"/>
</dbReference>
<comment type="subcellular location">
    <subcellularLocation>
        <location evidence="2">Membrane</location>
    </subcellularLocation>
</comment>
<dbReference type="InterPro" id="IPR003594">
    <property type="entry name" value="HATPase_dom"/>
</dbReference>